<feature type="domain" description="GH15-like" evidence="1">
    <location>
        <begin position="227"/>
        <end position="584"/>
    </location>
</feature>
<evidence type="ECO:0000313" key="4">
    <source>
        <dbReference type="Proteomes" id="UP000051802"/>
    </source>
</evidence>
<dbReference type="InterPro" id="IPR011613">
    <property type="entry name" value="GH15-like"/>
</dbReference>
<dbReference type="OrthoDB" id="3902805at2"/>
<sequence length="598" mass="67244">MTGTAARIEDHAMLGNCRSAALVDRDGTIDWLCLPRFDSDAVFAALLGNEEHGCWKLAPKAPYRSTRQYRDGSLVLETTFDTETGSVQLLDFMVTSHDEEVHTHLVRIVRCTRGQVDLQMRVLLRFDYGHSVPWVTQIDDGIQAVCGPDRVTLRTPMHLLGHDLATEVEFTLLEGGHTWFVLSHGLSHEQAPPPLDPLQALRETEDFWHRWSDRCHSAGPWDAQVRRSLVVLKGLSYLPTGAIVAAPTTSLPERLGGERNWDYRYCWLRDSVFTLVALITAGYHDEAEAFRDWLRRTVAGSPDQLQALYSVWGERRLLEWSVPWLPGYEGSQPVRVGNAAAGQFQLDVYGELIGAFHYAHEKGVPPPKWGDGLLTVYLEQLEQRWQEPDEGIWEIREARRHFVHSKVMAWLAFDCGARDGFGDSTPEQRVRWRALADRIHAEVLERGVHADGHFVQSYDSDRLDAACLLIPLVGFLPPDDPRVAATADAIAQRLTLDGLVRRYHADDEADGLPAGEGVFVACSFWLVDNYTLLGRLDEARTLLERLIGLCNDVGLLAEEYDPRSGRMLGNFPQGYSHVALVNSALRLHGLSGEKERHP</sequence>
<dbReference type="PANTHER" id="PTHR31616:SF0">
    <property type="entry name" value="GLUCAN 1,4-ALPHA-GLUCOSIDASE"/>
    <property type="match status" value="1"/>
</dbReference>
<dbReference type="InterPro" id="IPR012341">
    <property type="entry name" value="6hp_glycosidase-like_sf"/>
</dbReference>
<dbReference type="Pfam" id="PF00723">
    <property type="entry name" value="Glyco_hydro_15"/>
    <property type="match status" value="1"/>
</dbReference>
<comment type="caution">
    <text evidence="3">The sequence shown here is derived from an EMBL/GenBank/DDBJ whole genome shotgun (WGS) entry which is preliminary data.</text>
</comment>
<protein>
    <submittedName>
        <fullName evidence="3">Glycosyl hydrolase</fullName>
    </submittedName>
</protein>
<name>A0A0R0AMX1_9GAMM</name>
<dbReference type="InterPro" id="IPR045582">
    <property type="entry name" value="Trehalase-like_N"/>
</dbReference>
<dbReference type="Gene3D" id="1.50.10.10">
    <property type="match status" value="1"/>
</dbReference>
<evidence type="ECO:0000259" key="2">
    <source>
        <dbReference type="Pfam" id="PF19291"/>
    </source>
</evidence>
<feature type="domain" description="Trehalase-like N-terminal" evidence="2">
    <location>
        <begin position="4"/>
        <end position="156"/>
    </location>
</feature>
<dbReference type="EMBL" id="LLXU01000058">
    <property type="protein sequence ID" value="KRG46009.1"/>
    <property type="molecule type" value="Genomic_DNA"/>
</dbReference>
<dbReference type="STRING" id="676599.ARC20_06280"/>
<organism evidence="3 4">
    <name type="scientific">Stenotrophomonas panacihumi</name>
    <dbReference type="NCBI Taxonomy" id="676599"/>
    <lineage>
        <taxon>Bacteria</taxon>
        <taxon>Pseudomonadati</taxon>
        <taxon>Pseudomonadota</taxon>
        <taxon>Gammaproteobacteria</taxon>
        <taxon>Lysobacterales</taxon>
        <taxon>Lysobacteraceae</taxon>
        <taxon>Stenotrophomonas</taxon>
    </lineage>
</organism>
<evidence type="ECO:0000259" key="1">
    <source>
        <dbReference type="Pfam" id="PF00723"/>
    </source>
</evidence>
<keyword evidence="3" id="KW-0378">Hydrolase</keyword>
<accession>A0A0R0AMX1</accession>
<gene>
    <name evidence="3" type="ORF">ARC20_06280</name>
</gene>
<dbReference type="PANTHER" id="PTHR31616">
    <property type="entry name" value="TREHALASE"/>
    <property type="match status" value="1"/>
</dbReference>
<evidence type="ECO:0000313" key="3">
    <source>
        <dbReference type="EMBL" id="KRG46009.1"/>
    </source>
</evidence>
<keyword evidence="4" id="KW-1185">Reference proteome</keyword>
<dbReference type="RefSeq" id="WP_057645389.1">
    <property type="nucleotide sequence ID" value="NZ_LLXU01000058.1"/>
</dbReference>
<dbReference type="InterPro" id="IPR008928">
    <property type="entry name" value="6-hairpin_glycosidase_sf"/>
</dbReference>
<dbReference type="Pfam" id="PF19291">
    <property type="entry name" value="TREH_N"/>
    <property type="match status" value="1"/>
</dbReference>
<reference evidence="3 4" key="1">
    <citation type="submission" date="2015-10" db="EMBL/GenBank/DDBJ databases">
        <title>Genome sequencing and analysis of members of genus Stenotrophomonas.</title>
        <authorList>
            <person name="Patil P.P."/>
            <person name="Midha S."/>
            <person name="Patil P.B."/>
        </authorList>
    </citation>
    <scope>NUCLEOTIDE SEQUENCE [LARGE SCALE GENOMIC DNA]</scope>
    <source>
        <strain evidence="3 4">JCM 16536</strain>
    </source>
</reference>
<dbReference type="Proteomes" id="UP000051802">
    <property type="component" value="Unassembled WGS sequence"/>
</dbReference>
<dbReference type="AlphaFoldDB" id="A0A0R0AMX1"/>
<dbReference type="GO" id="GO:0005975">
    <property type="term" value="P:carbohydrate metabolic process"/>
    <property type="evidence" value="ECO:0007669"/>
    <property type="project" value="InterPro"/>
</dbReference>
<dbReference type="GO" id="GO:0004553">
    <property type="term" value="F:hydrolase activity, hydrolyzing O-glycosyl compounds"/>
    <property type="evidence" value="ECO:0007669"/>
    <property type="project" value="TreeGrafter"/>
</dbReference>
<dbReference type="SUPFAM" id="SSF48208">
    <property type="entry name" value="Six-hairpin glycosidases"/>
    <property type="match status" value="1"/>
</dbReference>
<proteinExistence type="predicted"/>